<reference evidence="2" key="1">
    <citation type="submission" date="2022-10" db="EMBL/GenBank/DDBJ databases">
        <authorList>
            <person name="Chen Y."/>
            <person name="Dougan E. K."/>
            <person name="Chan C."/>
            <person name="Rhodes N."/>
            <person name="Thang M."/>
        </authorList>
    </citation>
    <scope>NUCLEOTIDE SEQUENCE</scope>
</reference>
<evidence type="ECO:0000313" key="2">
    <source>
        <dbReference type="EMBL" id="CAI4008220.1"/>
    </source>
</evidence>
<proteinExistence type="predicted"/>
<protein>
    <submittedName>
        <fullName evidence="3">Cleavage and polyadenylation specificity factor subunit 5</fullName>
    </submittedName>
</protein>
<evidence type="ECO:0000313" key="4">
    <source>
        <dbReference type="Proteomes" id="UP001152797"/>
    </source>
</evidence>
<gene>
    <name evidence="2" type="ORF">C1SCF055_LOCUS33680</name>
</gene>
<evidence type="ECO:0000313" key="3">
    <source>
        <dbReference type="EMBL" id="CAL4795532.1"/>
    </source>
</evidence>
<evidence type="ECO:0000256" key="1">
    <source>
        <dbReference type="SAM" id="MobiDB-lite"/>
    </source>
</evidence>
<name>A0A9P1DEK7_9DINO</name>
<dbReference type="EMBL" id="CAMXCT020004224">
    <property type="protein sequence ID" value="CAL1161595.1"/>
    <property type="molecule type" value="Genomic_DNA"/>
</dbReference>
<comment type="caution">
    <text evidence="2">The sequence shown here is derived from an EMBL/GenBank/DDBJ whole genome shotgun (WGS) entry which is preliminary data.</text>
</comment>
<dbReference type="InterPro" id="IPR027417">
    <property type="entry name" value="P-loop_NTPase"/>
</dbReference>
<dbReference type="Proteomes" id="UP001152797">
    <property type="component" value="Unassembled WGS sequence"/>
</dbReference>
<dbReference type="EMBL" id="CAMXCT010004224">
    <property type="protein sequence ID" value="CAI4008220.1"/>
    <property type="molecule type" value="Genomic_DNA"/>
</dbReference>
<dbReference type="EMBL" id="CAMXCT030004224">
    <property type="protein sequence ID" value="CAL4795532.1"/>
    <property type="molecule type" value="Genomic_DNA"/>
</dbReference>
<feature type="region of interest" description="Disordered" evidence="1">
    <location>
        <begin position="1269"/>
        <end position="1297"/>
    </location>
</feature>
<dbReference type="OrthoDB" id="409570at2759"/>
<reference evidence="3 4" key="2">
    <citation type="submission" date="2024-05" db="EMBL/GenBank/DDBJ databases">
        <authorList>
            <person name="Chen Y."/>
            <person name="Shah S."/>
            <person name="Dougan E. K."/>
            <person name="Thang M."/>
            <person name="Chan C."/>
        </authorList>
    </citation>
    <scope>NUCLEOTIDE SEQUENCE [LARGE SCALE GENOMIC DNA]</scope>
</reference>
<sequence>MTLTPDPEREKVLFRTKFQKNDYTKEEDFTSLADVANLVRNVNDPRGHPEWFDCLNMDRDAYRGQSMVRPDDAFDETPVYVQLFHKDIDCPMRLVDVPGLSRGNRLTTRIALSFIKPDNAVILVIGKDHPNNGGFPHLAAAMRECSRTIVVQNFANTKIQDNQVTENYNALYEKMVGRTDLVLYCIDYGLPYEPGLPLWQEGYDQQDWHKINKEQGLQSVRRAMVQHTEMRAKQLQERFRDSQVFSNVIVPGIDLVRKKLNEFQFHDIDGHISRLQEELKRQIAKRKAELERAQIRVKQLQFPPEWDSMLASFAGTVRKYLDATHAATELYDPSTGSTKEDDSILWTSDEEAKRVAKNALDSNDKHDEEGLSWFTGEVDRKVVSLLTEYCGFESELRIACIRSWQRLVDEFTGMLSFAPMPCVPASLHDMAKMRVGTGQSGQLNFTEETVKVVVSLGEDPKHRGLVRPLVEQLERRMRLLVERDYRSAVASLEGRCQEVLKAFFELVGQEDVEELSDAGTEDHDKTKINPWVTPRELNHKKSSKAEARQKEMTRSILSGVLKALLNHADVVISTTLQGTIEMDSNGEAVIDTVTQRPRVNERSGIMVRVDENTTSPGPLHWMLPFKFNNSGQLTLRKLLFNERKLLRDSSQGLGWHAKIKRKRQGFLKSIANASNCCDKQEDDDAGRPELGWSRKLIEEIGLHMEDGTPTINCSNAVNLRIYRLCTEDYEVPMSPNAPPHLYDVEVLKLLKALQFEIAASWASMWRGMLQELTDKDKVREFVQSCLVTEEMQDYAVKLDGLIDRQTSGRIAERDPTLEAVDAVCGWLSGSRALPMDMLTTEEEVKRAGEEAKWPDHQAFIDVLSQVDAKKVKTAFMANKNTKLAGQPSWLRLCDEFVFVILQLNMKRVTNEELSMAKASAGMMSAAGQQEMIAKLALHRMSQLNMHSQKVFRKRFNFLWNRDVSTALTAMEGVAQSLRNCMKNGMNGAEWLEEQLHAYKDKVILGTLKALQEKFDGLFPVDFAILNGRFPLNSQKLRKQHFELQPDGRTVRQKDATQEIRDMWLTPRYEKMQSVMVSAPETKSASSGPGTIQLSVDGTISAYENLQEQRERVEQIFNLPCVDPPRPDYAGGAFQELCLKFFKGIHVDAIHFCRPRLKAMMANLYQEEHLRRALQESPALDYLKDFGGHILEKQKTRTFPQDPRCNVDLVEGRRGLSTLLCVIPLAVRQVRRRHFRCFRCMVCGHSGVSGLNKRPYSRCNRGTKTTIAASRRSVSSTRLGRRRLAEASRSLPPMSKDGGTEEEFEEYWKWFQAPQCLGPWVERRTHPQVSVLPYWYNAETQETVFEAPVKDKGAKVLPLPEPLELEGLIAELSVKELRAKLQDPDELSRLKLTDAMLARRAVWEYETFIPRVLSWHDYQYNTFWFFIEERESKSKGRREKRDDKRGYFGPQSDNQKLFAHDSFFMEVAALASQRFQKIHPINLVYMLWTFTRAGVQATDFFNLAAEHFCGLLPSLDRCGLCTLVWCYSRQRIRHTRLFEQAAQELQRTIRVRSLAPRNFQNTMIAYRWYGKGQETEALTQKLAQWLPRLLDDHDERKPKLRKDVMFSYTCRDGSEVPADAFRINGLNVIARGFVYLDICTPEVEDCLASMTDYVIRSAGRSPVWMRTDGDVCIFATIVAEAVVKGWTKAPALLEKLEAQPSLRQGARPRELSQLETAIEKAKMAV</sequence>
<dbReference type="Gene3D" id="3.40.50.300">
    <property type="entry name" value="P-loop containing nucleotide triphosphate hydrolases"/>
    <property type="match status" value="1"/>
</dbReference>
<accession>A0A9P1DEK7</accession>
<keyword evidence="4" id="KW-1185">Reference proteome</keyword>
<organism evidence="2">
    <name type="scientific">Cladocopium goreaui</name>
    <dbReference type="NCBI Taxonomy" id="2562237"/>
    <lineage>
        <taxon>Eukaryota</taxon>
        <taxon>Sar</taxon>
        <taxon>Alveolata</taxon>
        <taxon>Dinophyceae</taxon>
        <taxon>Suessiales</taxon>
        <taxon>Symbiodiniaceae</taxon>
        <taxon>Cladocopium</taxon>
    </lineage>
</organism>